<accession>A0A843US88</accession>
<evidence type="ECO:0000256" key="1">
    <source>
        <dbReference type="SAM" id="MobiDB-lite"/>
    </source>
</evidence>
<dbReference type="AlphaFoldDB" id="A0A843US88"/>
<protein>
    <submittedName>
        <fullName evidence="2">Uncharacterized protein</fullName>
    </submittedName>
</protein>
<organism evidence="2 3">
    <name type="scientific">Colocasia esculenta</name>
    <name type="common">Wild taro</name>
    <name type="synonym">Arum esculentum</name>
    <dbReference type="NCBI Taxonomy" id="4460"/>
    <lineage>
        <taxon>Eukaryota</taxon>
        <taxon>Viridiplantae</taxon>
        <taxon>Streptophyta</taxon>
        <taxon>Embryophyta</taxon>
        <taxon>Tracheophyta</taxon>
        <taxon>Spermatophyta</taxon>
        <taxon>Magnoliopsida</taxon>
        <taxon>Liliopsida</taxon>
        <taxon>Araceae</taxon>
        <taxon>Aroideae</taxon>
        <taxon>Colocasieae</taxon>
        <taxon>Colocasia</taxon>
    </lineage>
</organism>
<keyword evidence="3" id="KW-1185">Reference proteome</keyword>
<dbReference type="Proteomes" id="UP000652761">
    <property type="component" value="Unassembled WGS sequence"/>
</dbReference>
<dbReference type="EMBL" id="NMUH01000824">
    <property type="protein sequence ID" value="MQL85347.1"/>
    <property type="molecule type" value="Genomic_DNA"/>
</dbReference>
<comment type="caution">
    <text evidence="2">The sequence shown here is derived from an EMBL/GenBank/DDBJ whole genome shotgun (WGS) entry which is preliminary data.</text>
</comment>
<dbReference type="SUPFAM" id="SSF56655">
    <property type="entry name" value="Carbohydrate phosphatase"/>
    <property type="match status" value="1"/>
</dbReference>
<dbReference type="Gene3D" id="3.30.540.10">
    <property type="entry name" value="Fructose-1,6-Bisphosphatase, subunit A, domain 1"/>
    <property type="match status" value="1"/>
</dbReference>
<proteinExistence type="predicted"/>
<evidence type="ECO:0000313" key="3">
    <source>
        <dbReference type="Proteomes" id="UP000652761"/>
    </source>
</evidence>
<name>A0A843US88_COLES</name>
<feature type="region of interest" description="Disordered" evidence="1">
    <location>
        <begin position="198"/>
        <end position="223"/>
    </location>
</feature>
<gene>
    <name evidence="2" type="ORF">Taro_017870</name>
</gene>
<sequence length="223" mass="24056">MARLYTLLIMRKPRSIAVATLLITRKLRLAPPLRSVPIPILSRVEGEGAGDGDVGELHLCDIPYGRCRCAEEGVTTAQDTTAGAAARPRCGRRLLLLCDRRYCRRRRTSSVGASTVGRSSTASTSSCTAGFDPLDGSNIVDTNITIDNILGVWQGDKLTGVTGRDQDLAACIFADYGSSRLSGSDTLMVSANCTWNSSKKLNPCSPPPPRTPSQAFLSRRQRR</sequence>
<evidence type="ECO:0000313" key="2">
    <source>
        <dbReference type="EMBL" id="MQL85347.1"/>
    </source>
</evidence>
<reference evidence="2" key="1">
    <citation type="submission" date="2017-07" db="EMBL/GenBank/DDBJ databases">
        <title>Taro Niue Genome Assembly and Annotation.</title>
        <authorList>
            <person name="Atibalentja N."/>
            <person name="Keating K."/>
            <person name="Fields C.J."/>
        </authorList>
    </citation>
    <scope>NUCLEOTIDE SEQUENCE</scope>
    <source>
        <strain evidence="2">Niue_2</strain>
        <tissue evidence="2">Leaf</tissue>
    </source>
</reference>